<proteinExistence type="predicted"/>
<dbReference type="EMBL" id="HBNS01002912">
    <property type="protein sequence ID" value="CAE4582642.1"/>
    <property type="molecule type" value="Transcribed_RNA"/>
</dbReference>
<accession>A0A7S4UPU6</accession>
<gene>
    <name evidence="1" type="ORF">DBRI00130_LOCUS2342</name>
</gene>
<dbReference type="AlphaFoldDB" id="A0A7S4UPU6"/>
<evidence type="ECO:0000313" key="1">
    <source>
        <dbReference type="EMBL" id="CAE4582642.1"/>
    </source>
</evidence>
<name>A0A7S4UPU6_9STRA</name>
<protein>
    <submittedName>
        <fullName evidence="1">Uncharacterized protein</fullName>
    </submittedName>
</protein>
<reference evidence="1" key="1">
    <citation type="submission" date="2021-01" db="EMBL/GenBank/DDBJ databases">
        <authorList>
            <person name="Corre E."/>
            <person name="Pelletier E."/>
            <person name="Niang G."/>
            <person name="Scheremetjew M."/>
            <person name="Finn R."/>
            <person name="Kale V."/>
            <person name="Holt S."/>
            <person name="Cochrane G."/>
            <person name="Meng A."/>
            <person name="Brown T."/>
            <person name="Cohen L."/>
        </authorList>
    </citation>
    <scope>NUCLEOTIDE SEQUENCE</scope>
    <source>
        <strain evidence="1">GSO104</strain>
    </source>
</reference>
<sequence length="105" mass="11719">MASSRMSDEALLSQCEEAVTRLIELKINFLAIDFDQTIVDVHTHGQWKGSAHELSTHVRPLFQHLIPAAITADIKVAVVTFSPQCGQIKDVRASVIFNYSRRSVI</sequence>
<organism evidence="1">
    <name type="scientific">Ditylum brightwellii</name>
    <dbReference type="NCBI Taxonomy" id="49249"/>
    <lineage>
        <taxon>Eukaryota</taxon>
        <taxon>Sar</taxon>
        <taxon>Stramenopiles</taxon>
        <taxon>Ochrophyta</taxon>
        <taxon>Bacillariophyta</taxon>
        <taxon>Mediophyceae</taxon>
        <taxon>Lithodesmiophycidae</taxon>
        <taxon>Lithodesmiales</taxon>
        <taxon>Lithodesmiaceae</taxon>
        <taxon>Ditylum</taxon>
    </lineage>
</organism>